<feature type="region of interest" description="Disordered" evidence="1">
    <location>
        <begin position="40"/>
        <end position="81"/>
    </location>
</feature>
<gene>
    <name evidence="2" type="ORF">EW146_g5649</name>
</gene>
<dbReference type="EMBL" id="SGPL01000255">
    <property type="protein sequence ID" value="THH14716.1"/>
    <property type="molecule type" value="Genomic_DNA"/>
</dbReference>
<comment type="caution">
    <text evidence="2">The sequence shown here is derived from an EMBL/GenBank/DDBJ whole genome shotgun (WGS) entry which is preliminary data.</text>
</comment>
<feature type="compositionally biased region" description="Acidic residues" evidence="1">
    <location>
        <begin position="41"/>
        <end position="51"/>
    </location>
</feature>
<dbReference type="GO" id="GO:0005634">
    <property type="term" value="C:nucleus"/>
    <property type="evidence" value="ECO:0007669"/>
    <property type="project" value="TreeGrafter"/>
</dbReference>
<dbReference type="AlphaFoldDB" id="A0A4S4LQT8"/>
<dbReference type="PANTHER" id="PTHR24030:SF0">
    <property type="entry name" value="PROTEIN CMSS1"/>
    <property type="match status" value="1"/>
</dbReference>
<dbReference type="OrthoDB" id="1929311at2759"/>
<evidence type="ECO:0000313" key="3">
    <source>
        <dbReference type="Proteomes" id="UP000310158"/>
    </source>
</evidence>
<dbReference type="Proteomes" id="UP000310158">
    <property type="component" value="Unassembled WGS sequence"/>
</dbReference>
<dbReference type="InterPro" id="IPR032704">
    <property type="entry name" value="Cms1"/>
</dbReference>
<sequence length="282" mass="31326">MSQHGDDLDDDFVPDDIVALSDDDEISLVGDADDIVKLLSADEDGDEDENRVEDQKPLIQKKRKRREKEKERKLKKRKLAEAMEPEEQLSVAAQPPTNLAEYLAAMQAKAFPKMSAIELQDRQIPGIEFHSGHDRMDGIEEFGQFSGFYSSSGSNTSYTLVSENQVSWGTHTSLSDWGSFARRALDPNSQEQDLDEHVAYLKKTKVGTAVGTPGRVGKLLCDTDALSVSALTHIMLDVSYRDTKKRSLLDIPETRDEVFKTVLGAPQVVSAIQAGKIQIVLF</sequence>
<reference evidence="2 3" key="1">
    <citation type="submission" date="2019-02" db="EMBL/GenBank/DDBJ databases">
        <title>Genome sequencing of the rare red list fungi Bondarzewia mesenterica.</title>
        <authorList>
            <person name="Buettner E."/>
            <person name="Kellner H."/>
        </authorList>
    </citation>
    <scope>NUCLEOTIDE SEQUENCE [LARGE SCALE GENOMIC DNA]</scope>
    <source>
        <strain evidence="2 3">DSM 108281</strain>
    </source>
</reference>
<proteinExistence type="predicted"/>
<organism evidence="2 3">
    <name type="scientific">Bondarzewia mesenterica</name>
    <dbReference type="NCBI Taxonomy" id="1095465"/>
    <lineage>
        <taxon>Eukaryota</taxon>
        <taxon>Fungi</taxon>
        <taxon>Dikarya</taxon>
        <taxon>Basidiomycota</taxon>
        <taxon>Agaricomycotina</taxon>
        <taxon>Agaricomycetes</taxon>
        <taxon>Russulales</taxon>
        <taxon>Bondarzewiaceae</taxon>
        <taxon>Bondarzewia</taxon>
    </lineage>
</organism>
<keyword evidence="3" id="KW-1185">Reference proteome</keyword>
<name>A0A4S4LQT8_9AGAM</name>
<protein>
    <submittedName>
        <fullName evidence="2">Uncharacterized protein</fullName>
    </submittedName>
</protein>
<accession>A0A4S4LQT8</accession>
<dbReference type="Pfam" id="PF14617">
    <property type="entry name" value="CMS1"/>
    <property type="match status" value="2"/>
</dbReference>
<dbReference type="GO" id="GO:0030686">
    <property type="term" value="C:90S preribosome"/>
    <property type="evidence" value="ECO:0007669"/>
    <property type="project" value="TreeGrafter"/>
</dbReference>
<evidence type="ECO:0000313" key="2">
    <source>
        <dbReference type="EMBL" id="THH14716.1"/>
    </source>
</evidence>
<dbReference type="PANTHER" id="PTHR24030">
    <property type="entry name" value="PROTEIN CMSS1"/>
    <property type="match status" value="1"/>
</dbReference>
<feature type="compositionally biased region" description="Basic residues" evidence="1">
    <location>
        <begin position="59"/>
        <end position="78"/>
    </location>
</feature>
<evidence type="ECO:0000256" key="1">
    <source>
        <dbReference type="SAM" id="MobiDB-lite"/>
    </source>
</evidence>